<comment type="caution">
    <text evidence="2">The sequence shown here is derived from an EMBL/GenBank/DDBJ whole genome shotgun (WGS) entry which is preliminary data.</text>
</comment>
<feature type="signal peptide" evidence="1">
    <location>
        <begin position="1"/>
        <end position="21"/>
    </location>
</feature>
<evidence type="ECO:0000313" key="2">
    <source>
        <dbReference type="EMBL" id="NME71670.1"/>
    </source>
</evidence>
<feature type="chain" id="PRO_5031297271" evidence="1">
    <location>
        <begin position="22"/>
        <end position="113"/>
    </location>
</feature>
<dbReference type="EMBL" id="JABANE010000108">
    <property type="protein sequence ID" value="NME71670.1"/>
    <property type="molecule type" value="Genomic_DNA"/>
</dbReference>
<proteinExistence type="predicted"/>
<gene>
    <name evidence="2" type="ORF">HHU12_27140</name>
</gene>
<keyword evidence="3" id="KW-1185">Reference proteome</keyword>
<dbReference type="RefSeq" id="WP_169659878.1">
    <property type="nucleotide sequence ID" value="NZ_JABANE010000108.1"/>
</dbReference>
<sequence>MNKLLCKLFIVFISISISSFGNTSTIRNGLSPISKGLNKMNFDGQIELSDFTTSRYIDTDGKTMVIGAYEHPTANGAAFVYELEGEEWILKAKLRSSENIAANNSHFGYAVAI</sequence>
<protein>
    <submittedName>
        <fullName evidence="2">Uncharacterized protein</fullName>
    </submittedName>
</protein>
<name>A0A7X9RZL4_9BACT</name>
<keyword evidence="1" id="KW-0732">Signal</keyword>
<dbReference type="AlphaFoldDB" id="A0A7X9RZL4"/>
<accession>A0A7X9RZL4</accession>
<dbReference type="Proteomes" id="UP000576082">
    <property type="component" value="Unassembled WGS sequence"/>
</dbReference>
<evidence type="ECO:0000313" key="3">
    <source>
        <dbReference type="Proteomes" id="UP000576082"/>
    </source>
</evidence>
<evidence type="ECO:0000256" key="1">
    <source>
        <dbReference type="SAM" id="SignalP"/>
    </source>
</evidence>
<organism evidence="2 3">
    <name type="scientific">Flammeovirga aprica JL-4</name>
    <dbReference type="NCBI Taxonomy" id="694437"/>
    <lineage>
        <taxon>Bacteria</taxon>
        <taxon>Pseudomonadati</taxon>
        <taxon>Bacteroidota</taxon>
        <taxon>Cytophagia</taxon>
        <taxon>Cytophagales</taxon>
        <taxon>Flammeovirgaceae</taxon>
        <taxon>Flammeovirga</taxon>
    </lineage>
</organism>
<reference evidence="2 3" key="1">
    <citation type="submission" date="2020-04" db="EMBL/GenBank/DDBJ databases">
        <title>Flammeovirga sp. SR4, a novel species isolated from seawater.</title>
        <authorList>
            <person name="Wang X."/>
        </authorList>
    </citation>
    <scope>NUCLEOTIDE SEQUENCE [LARGE SCALE GENOMIC DNA]</scope>
    <source>
        <strain evidence="2 3">ATCC 23126</strain>
    </source>
</reference>